<sequence>MNLSIEVLKTEADKGSYLIYEYIDDFIGLIMKDEDEVCFLETDDRDSNIISSRDTIHIIFNSINKSYNINNEEIFYRINKILDKYKNRYQRQVITFCGEDALNHIENIIKIIDRFNPKGNNMEFNIMGNGALLTDSVVDAVITTNVEVYVALDEEDCYYEQIKDNLLRYKKRYLGNNNIKIMTSYDFHTDLVKMSDFYEESGLYVAILKERFLYNETKSEKISQELIDKYLEEYKILEGKYNRNNLKGSYCSNFLKLFLG</sequence>
<proteinExistence type="predicted"/>
<dbReference type="EMBL" id="FQXU01000008">
    <property type="protein sequence ID" value="SHI22942.1"/>
    <property type="molecule type" value="Genomic_DNA"/>
</dbReference>
<name>A0A1M5ZFI4_9CLOT</name>
<gene>
    <name evidence="1" type="ORF">SAMN02745941_02931</name>
</gene>
<protein>
    <submittedName>
        <fullName evidence="1">Uncharacterized protein</fullName>
    </submittedName>
</protein>
<accession>A0A1M5ZFI4</accession>
<dbReference type="Proteomes" id="UP000184241">
    <property type="component" value="Unassembled WGS sequence"/>
</dbReference>
<dbReference type="InterPro" id="IPR058240">
    <property type="entry name" value="rSAM_sf"/>
</dbReference>
<evidence type="ECO:0000313" key="2">
    <source>
        <dbReference type="Proteomes" id="UP000184241"/>
    </source>
</evidence>
<dbReference type="AlphaFoldDB" id="A0A1M5ZFI4"/>
<organism evidence="1 2">
    <name type="scientific">Clostridium intestinale DSM 6191</name>
    <dbReference type="NCBI Taxonomy" id="1121320"/>
    <lineage>
        <taxon>Bacteria</taxon>
        <taxon>Bacillati</taxon>
        <taxon>Bacillota</taxon>
        <taxon>Clostridia</taxon>
        <taxon>Eubacteriales</taxon>
        <taxon>Clostridiaceae</taxon>
        <taxon>Clostridium</taxon>
    </lineage>
</organism>
<dbReference type="Gene3D" id="3.20.20.70">
    <property type="entry name" value="Aldolase class I"/>
    <property type="match status" value="1"/>
</dbReference>
<dbReference type="RefSeq" id="WP_073020531.1">
    <property type="nucleotide sequence ID" value="NZ_FQXU01000008.1"/>
</dbReference>
<dbReference type="SUPFAM" id="SSF102114">
    <property type="entry name" value="Radical SAM enzymes"/>
    <property type="match status" value="1"/>
</dbReference>
<dbReference type="InterPro" id="IPR013785">
    <property type="entry name" value="Aldolase_TIM"/>
</dbReference>
<evidence type="ECO:0000313" key="1">
    <source>
        <dbReference type="EMBL" id="SHI22942.1"/>
    </source>
</evidence>
<reference evidence="1 2" key="1">
    <citation type="submission" date="2016-11" db="EMBL/GenBank/DDBJ databases">
        <authorList>
            <person name="Jaros S."/>
            <person name="Januszkiewicz K."/>
            <person name="Wedrychowicz H."/>
        </authorList>
    </citation>
    <scope>NUCLEOTIDE SEQUENCE [LARGE SCALE GENOMIC DNA]</scope>
    <source>
        <strain evidence="1 2">DSM 6191</strain>
    </source>
</reference>